<reference evidence="2 3" key="1">
    <citation type="journal article" date="2024" name="G3 (Bethesda)">
        <title>Genome assembly of Hibiscus sabdariffa L. provides insights into metabolisms of medicinal natural products.</title>
        <authorList>
            <person name="Kim T."/>
        </authorList>
    </citation>
    <scope>NUCLEOTIDE SEQUENCE [LARGE SCALE GENOMIC DNA]</scope>
    <source>
        <strain evidence="2">TK-2024</strain>
        <tissue evidence="2">Old leaves</tissue>
    </source>
</reference>
<evidence type="ECO:0000256" key="1">
    <source>
        <dbReference type="SAM" id="MobiDB-lite"/>
    </source>
</evidence>
<feature type="region of interest" description="Disordered" evidence="1">
    <location>
        <begin position="116"/>
        <end position="139"/>
    </location>
</feature>
<gene>
    <name evidence="2" type="ORF">V6N12_063566</name>
</gene>
<accession>A0ABR2FC70</accession>
<name>A0ABR2FC70_9ROSI</name>
<dbReference type="PANTHER" id="PTHR36482">
    <property type="entry name" value="OSJNBA0024J22.15 PROTEIN"/>
    <property type="match status" value="1"/>
</dbReference>
<dbReference type="PANTHER" id="PTHR36482:SF5">
    <property type="entry name" value="23 KDA JASMONATE-INDUCED PROTEIN-LIKE"/>
    <property type="match status" value="1"/>
</dbReference>
<dbReference type="InterPro" id="IPR049065">
    <property type="entry name" value="Nakanori"/>
</dbReference>
<keyword evidence="3" id="KW-1185">Reference proteome</keyword>
<organism evidence="2 3">
    <name type="scientific">Hibiscus sabdariffa</name>
    <name type="common">roselle</name>
    <dbReference type="NCBI Taxonomy" id="183260"/>
    <lineage>
        <taxon>Eukaryota</taxon>
        <taxon>Viridiplantae</taxon>
        <taxon>Streptophyta</taxon>
        <taxon>Embryophyta</taxon>
        <taxon>Tracheophyta</taxon>
        <taxon>Spermatophyta</taxon>
        <taxon>Magnoliopsida</taxon>
        <taxon>eudicotyledons</taxon>
        <taxon>Gunneridae</taxon>
        <taxon>Pentapetalae</taxon>
        <taxon>rosids</taxon>
        <taxon>malvids</taxon>
        <taxon>Malvales</taxon>
        <taxon>Malvaceae</taxon>
        <taxon>Malvoideae</taxon>
        <taxon>Hibiscus</taxon>
    </lineage>
</organism>
<evidence type="ECO:0000313" key="2">
    <source>
        <dbReference type="EMBL" id="KAK8575917.1"/>
    </source>
</evidence>
<dbReference type="EMBL" id="JBBPBM010000007">
    <property type="protein sequence ID" value="KAK8575917.1"/>
    <property type="molecule type" value="Genomic_DNA"/>
</dbReference>
<feature type="compositionally biased region" description="Low complexity" evidence="1">
    <location>
        <begin position="124"/>
        <end position="139"/>
    </location>
</feature>
<comment type="caution">
    <text evidence="2">The sequence shown here is derived from an EMBL/GenBank/DDBJ whole genome shotgun (WGS) entry which is preliminary data.</text>
</comment>
<dbReference type="Proteomes" id="UP001472677">
    <property type="component" value="Unassembled WGS sequence"/>
</dbReference>
<proteinExistence type="predicted"/>
<protein>
    <submittedName>
        <fullName evidence="2">Uncharacterized protein</fullName>
    </submittedName>
</protein>
<dbReference type="Pfam" id="PF21230">
    <property type="entry name" value="Nakanori"/>
    <property type="match status" value="1"/>
</dbReference>
<sequence length="139" mass="14845">MAYVFGNAITDATLRAMPEFQGKKTTLQDKARVALTLKHSDGKDVTVREQVQNLTAGGERTTICLIYNATGDTLTLVSYQDWSGRVGSSPYPPGRHSSGMGSGVCSCTSEMNPPLIARSEPSSTAAKTRTVRTATGCKR</sequence>
<evidence type="ECO:0000313" key="3">
    <source>
        <dbReference type="Proteomes" id="UP001472677"/>
    </source>
</evidence>
<dbReference type="InterPro" id="IPR053085">
    <property type="entry name" value="Jasmonate-induced_protein"/>
</dbReference>